<reference evidence="5" key="1">
    <citation type="submission" date="2024-04" db="EMBL/GenBank/DDBJ databases">
        <authorList>
            <person name="Shaw F."/>
            <person name="Minotto A."/>
        </authorList>
    </citation>
    <scope>NUCLEOTIDE SEQUENCE [LARGE SCALE GENOMIC DNA]</scope>
</reference>
<proteinExistence type="predicted"/>
<accession>A0ABP1DQL4</accession>
<sequence length="370" mass="42572">MAQVLDAQPVEFLKSNGAAYLRVGFMSIALYDYVLTLPAEWRFYRSQTSWKLSPGCILFIVLRYLSIATITVSNVGYFSTFTWEECLKYYMVAPILKPAQMMVCQIILGLRAYNISRRAPWVLWTLLTLFSLLTAAEIFTNVFARIPIQNEHHNCVGANRRNRLSVWLFYLLAMFYDVFTMGISTYYLLDTIPSFRRMSGLVKLMFYDGIGYFVVLTAANIVNLILYRASDEEIQSSAATLGYVVTWIMAQRILIHLRDAAAQMRGQSVQTMTHTMTRELTSPRDISRIMRTQFSSQKRDRVDDDYALRPPAPSKVHDNSSSEPHSPNHLDVNLDVQVKIQHSVTVDYDPTAYDRETYRKSKRAYSSVSR</sequence>
<dbReference type="InterPro" id="IPR045340">
    <property type="entry name" value="DUF6533"/>
</dbReference>
<name>A0ABP1DQL4_9APHY</name>
<feature type="region of interest" description="Disordered" evidence="1">
    <location>
        <begin position="293"/>
        <end position="330"/>
    </location>
</feature>
<feature type="transmembrane region" description="Helical" evidence="2">
    <location>
        <begin position="122"/>
        <end position="144"/>
    </location>
</feature>
<dbReference type="Proteomes" id="UP001497453">
    <property type="component" value="Chromosome 5"/>
</dbReference>
<keyword evidence="2" id="KW-1133">Transmembrane helix</keyword>
<evidence type="ECO:0000313" key="4">
    <source>
        <dbReference type="EMBL" id="CAL1708954.1"/>
    </source>
</evidence>
<organism evidence="4 5">
    <name type="scientific">Somion occarium</name>
    <dbReference type="NCBI Taxonomy" id="3059160"/>
    <lineage>
        <taxon>Eukaryota</taxon>
        <taxon>Fungi</taxon>
        <taxon>Dikarya</taxon>
        <taxon>Basidiomycota</taxon>
        <taxon>Agaricomycotina</taxon>
        <taxon>Agaricomycetes</taxon>
        <taxon>Polyporales</taxon>
        <taxon>Cerrenaceae</taxon>
        <taxon>Somion</taxon>
    </lineage>
</organism>
<evidence type="ECO:0000313" key="5">
    <source>
        <dbReference type="Proteomes" id="UP001497453"/>
    </source>
</evidence>
<feature type="transmembrane region" description="Helical" evidence="2">
    <location>
        <begin position="210"/>
        <end position="230"/>
    </location>
</feature>
<evidence type="ECO:0000256" key="2">
    <source>
        <dbReference type="SAM" id="Phobius"/>
    </source>
</evidence>
<keyword evidence="2" id="KW-0812">Transmembrane</keyword>
<keyword evidence="2" id="KW-0472">Membrane</keyword>
<keyword evidence="5" id="KW-1185">Reference proteome</keyword>
<feature type="transmembrane region" description="Helical" evidence="2">
    <location>
        <begin position="164"/>
        <end position="189"/>
    </location>
</feature>
<dbReference type="Pfam" id="PF20151">
    <property type="entry name" value="DUF6533"/>
    <property type="match status" value="1"/>
</dbReference>
<feature type="transmembrane region" description="Helical" evidence="2">
    <location>
        <begin position="20"/>
        <end position="44"/>
    </location>
</feature>
<gene>
    <name evidence="4" type="ORF">GFSPODELE1_LOCUS7108</name>
</gene>
<feature type="compositionally biased region" description="Basic and acidic residues" evidence="1">
    <location>
        <begin position="297"/>
        <end position="307"/>
    </location>
</feature>
<dbReference type="EMBL" id="OZ037948">
    <property type="protein sequence ID" value="CAL1708954.1"/>
    <property type="molecule type" value="Genomic_DNA"/>
</dbReference>
<feature type="transmembrane region" description="Helical" evidence="2">
    <location>
        <begin position="56"/>
        <end position="77"/>
    </location>
</feature>
<protein>
    <recommendedName>
        <fullName evidence="3">DUF6533 domain-containing protein</fullName>
    </recommendedName>
</protein>
<evidence type="ECO:0000259" key="3">
    <source>
        <dbReference type="Pfam" id="PF20151"/>
    </source>
</evidence>
<evidence type="ECO:0000256" key="1">
    <source>
        <dbReference type="SAM" id="MobiDB-lite"/>
    </source>
</evidence>
<feature type="domain" description="DUF6533" evidence="3">
    <location>
        <begin position="20"/>
        <end position="67"/>
    </location>
</feature>